<dbReference type="EC" id="2.4.1.292" evidence="3"/>
<reference evidence="3 4" key="1">
    <citation type="submission" date="2020-11" db="EMBL/GenBank/DDBJ databases">
        <authorList>
            <person name="Peeters C."/>
        </authorList>
    </citation>
    <scope>NUCLEOTIDE SEQUENCE [LARGE SCALE GENOMIC DNA]</scope>
    <source>
        <strain evidence="3 4">LMG 7974</strain>
    </source>
</reference>
<feature type="domain" description="Glycosyl transferase family 1" evidence="1">
    <location>
        <begin position="171"/>
        <end position="320"/>
    </location>
</feature>
<dbReference type="Pfam" id="PF00534">
    <property type="entry name" value="Glycos_transf_1"/>
    <property type="match status" value="1"/>
</dbReference>
<accession>A0ABM8QA49</accession>
<dbReference type="PANTHER" id="PTHR12526">
    <property type="entry name" value="GLYCOSYLTRANSFERASE"/>
    <property type="match status" value="1"/>
</dbReference>
<dbReference type="SUPFAM" id="SSF53756">
    <property type="entry name" value="UDP-Glycosyltransferase/glycogen phosphorylase"/>
    <property type="match status" value="1"/>
</dbReference>
<keyword evidence="3" id="KW-0328">Glycosyltransferase</keyword>
<dbReference type="GO" id="GO:0016757">
    <property type="term" value="F:glycosyltransferase activity"/>
    <property type="evidence" value="ECO:0007669"/>
    <property type="project" value="UniProtKB-KW"/>
</dbReference>
<keyword evidence="3" id="KW-0808">Transferase</keyword>
<dbReference type="InterPro" id="IPR001296">
    <property type="entry name" value="Glyco_trans_1"/>
</dbReference>
<gene>
    <name evidence="3" type="primary">pglH_1</name>
    <name evidence="3" type="ORF">LMG7974_01776</name>
</gene>
<dbReference type="Gene3D" id="3.40.50.2000">
    <property type="entry name" value="Glycogen Phosphorylase B"/>
    <property type="match status" value="2"/>
</dbReference>
<dbReference type="Proteomes" id="UP000789803">
    <property type="component" value="Unassembled WGS sequence"/>
</dbReference>
<sequence>MKILFVITSLQNGGAERVCVTLANHLSKNNDVSILKHDKNEPFYKLNSNIKLINPHVFKSAFMRRIKKISDLRSLIKREKYDVVVSFMDSTNFLVILAMLGLKTKLIISEHTSYNAPKPFWVKPLKWLLYPFANALSVLSKVDLNYYKKINKNTIIMHNPSFVNQCEWGTDKQNLVLFVGRLTSVKNPQMFIHVANELKALNAEFVMIGDGVMKDELVALNQSLNAGVKMIGSVADVSSWYKRAKILVSTSNFEGFGNTLIEAMAFDCVRISTKTSGACEIIDNDGILIDFNDVKQMSEAIKMVLNDDVKRQNLLKNARKNYDKFSTENIAKKWLEIMK</sequence>
<proteinExistence type="predicted"/>
<dbReference type="InterPro" id="IPR028098">
    <property type="entry name" value="Glyco_trans_4-like_N"/>
</dbReference>
<evidence type="ECO:0000259" key="1">
    <source>
        <dbReference type="Pfam" id="PF00534"/>
    </source>
</evidence>
<dbReference type="RefSeq" id="WP_229933546.1">
    <property type="nucleotide sequence ID" value="NZ_CAJHOF010000022.1"/>
</dbReference>
<protein>
    <submittedName>
        <fullName evidence="3">GalNAc-alpha-(1-&gt;4)-GalNAc-alpha-(1-&gt;3)-diNAcBac-PP-undecaprenol alpha-1,4-N-acetyl-D-galactosaminyltransferase</fullName>
        <ecNumber evidence="3">2.4.1.292</ecNumber>
    </submittedName>
</protein>
<comment type="caution">
    <text evidence="3">The sequence shown here is derived from an EMBL/GenBank/DDBJ whole genome shotgun (WGS) entry which is preliminary data.</text>
</comment>
<evidence type="ECO:0000313" key="4">
    <source>
        <dbReference type="Proteomes" id="UP000789803"/>
    </source>
</evidence>
<feature type="domain" description="Glycosyltransferase subfamily 4-like N-terminal" evidence="2">
    <location>
        <begin position="13"/>
        <end position="147"/>
    </location>
</feature>
<organism evidence="3 4">
    <name type="scientific">Campylobacter majalis</name>
    <dbReference type="NCBI Taxonomy" id="2790656"/>
    <lineage>
        <taxon>Bacteria</taxon>
        <taxon>Pseudomonadati</taxon>
        <taxon>Campylobacterota</taxon>
        <taxon>Epsilonproteobacteria</taxon>
        <taxon>Campylobacterales</taxon>
        <taxon>Campylobacteraceae</taxon>
        <taxon>Campylobacter</taxon>
    </lineage>
</organism>
<keyword evidence="4" id="KW-1185">Reference proteome</keyword>
<name>A0ABM8QA49_9BACT</name>
<dbReference type="EMBL" id="CAJHOF010000022">
    <property type="protein sequence ID" value="CAD7289698.1"/>
    <property type="molecule type" value="Genomic_DNA"/>
</dbReference>
<evidence type="ECO:0000259" key="2">
    <source>
        <dbReference type="Pfam" id="PF13439"/>
    </source>
</evidence>
<dbReference type="Pfam" id="PF13439">
    <property type="entry name" value="Glyco_transf_4"/>
    <property type="match status" value="1"/>
</dbReference>
<evidence type="ECO:0000313" key="3">
    <source>
        <dbReference type="EMBL" id="CAD7289698.1"/>
    </source>
</evidence>